<dbReference type="Proteomes" id="UP000184671">
    <property type="component" value="Unassembled WGS sequence"/>
</dbReference>
<dbReference type="RefSeq" id="WP_074369860.1">
    <property type="nucleotide sequence ID" value="NZ_FMID01000036.1"/>
</dbReference>
<feature type="transmembrane region" description="Helical" evidence="1">
    <location>
        <begin position="198"/>
        <end position="217"/>
    </location>
</feature>
<feature type="transmembrane region" description="Helical" evidence="1">
    <location>
        <begin position="295"/>
        <end position="322"/>
    </location>
</feature>
<evidence type="ECO:0000313" key="2">
    <source>
        <dbReference type="EMBL" id="SCL75604.1"/>
    </source>
</evidence>
<dbReference type="EMBL" id="FMID01000036">
    <property type="protein sequence ID" value="SCL75604.1"/>
    <property type="molecule type" value="Genomic_DNA"/>
</dbReference>
<evidence type="ECO:0000256" key="1">
    <source>
        <dbReference type="SAM" id="Phobius"/>
    </source>
</evidence>
<name>A0A1M4MKZ8_9EURY</name>
<keyword evidence="1" id="KW-0812">Transmembrane</keyword>
<evidence type="ECO:0000313" key="3">
    <source>
        <dbReference type="Proteomes" id="UP000184671"/>
    </source>
</evidence>
<keyword evidence="1" id="KW-1133">Transmembrane helix</keyword>
<dbReference type="AlphaFoldDB" id="A0A1M4MKZ8"/>
<feature type="transmembrane region" description="Helical" evidence="1">
    <location>
        <begin position="259"/>
        <end position="283"/>
    </location>
</feature>
<keyword evidence="1" id="KW-0472">Membrane</keyword>
<dbReference type="OrthoDB" id="296807at2157"/>
<proteinExistence type="predicted"/>
<feature type="transmembrane region" description="Helical" evidence="1">
    <location>
        <begin position="226"/>
        <end position="253"/>
    </location>
</feature>
<accession>A0A1M4MKZ8</accession>
<organism evidence="2 3">
    <name type="scientific">Methanoculleus chikugoensis</name>
    <dbReference type="NCBI Taxonomy" id="118126"/>
    <lineage>
        <taxon>Archaea</taxon>
        <taxon>Methanobacteriati</taxon>
        <taxon>Methanobacteriota</taxon>
        <taxon>Stenosarchaea group</taxon>
        <taxon>Methanomicrobia</taxon>
        <taxon>Methanomicrobiales</taxon>
        <taxon>Methanomicrobiaceae</taxon>
        <taxon>Methanoculleus</taxon>
    </lineage>
</organism>
<sequence length="330" mass="34356">MAPGCRPAFSALLIALLVATPALAHVPLFARDGSSSDSAFVVEDAAKSWVIYDTLPDGPAARYYRFRMEEGERIYATLQVSHAAGFVPGMVLMGPGIGSAGSVPPYVAVPEGAGATAVPGRLPEQPEYEPFTPSKLYELARIDTTAPAAGDYTLAVYTPGEGGNYALALGYVESYTLGEWVRVPVDVVAIHRHEGQPLLLIFAPMIAVLAIGAALLLRRCRLLSPFALSAAVAGLLYIGSGAMTLMQMVIAAVGTDAGAALVLTLVFAVIPALLGVWALLVAFRRLIGTGERIAMAALGALALVAWAGLVIGPVLAFVAAVLPARRRPLP</sequence>
<gene>
    <name evidence="2" type="ORF">L21_1511</name>
</gene>
<reference evidence="2 3" key="1">
    <citation type="submission" date="2016-08" db="EMBL/GenBank/DDBJ databases">
        <authorList>
            <person name="Seilhamer J.J."/>
        </authorList>
    </citation>
    <scope>NUCLEOTIDE SEQUENCE [LARGE SCALE GENOMIC DNA]</scope>
    <source>
        <strain evidence="2">L21-II-0</strain>
    </source>
</reference>
<protein>
    <submittedName>
        <fullName evidence="2">Uncharacterized protein</fullName>
    </submittedName>
</protein>